<dbReference type="Pfam" id="PF05136">
    <property type="entry name" value="Phage_portal_2"/>
    <property type="match status" value="1"/>
</dbReference>
<dbReference type="RefSeq" id="YP_001039817.1">
    <property type="nucleotide sequence ID" value="NC_009016.1"/>
</dbReference>
<dbReference type="EMBL" id="EF057797">
    <property type="protein sequence ID" value="AAS38504.2"/>
    <property type="molecule type" value="Genomic_DNA"/>
</dbReference>
<dbReference type="GO" id="GO:0005198">
    <property type="term" value="F:structural molecule activity"/>
    <property type="evidence" value="ECO:0007669"/>
    <property type="project" value="InterPro"/>
</dbReference>
<feature type="compositionally biased region" description="Acidic residues" evidence="1">
    <location>
        <begin position="495"/>
        <end position="505"/>
    </location>
</feature>
<evidence type="ECO:0000313" key="3">
    <source>
        <dbReference type="Proteomes" id="UP000008090"/>
    </source>
</evidence>
<dbReference type="GeneID" id="5076248"/>
<keyword evidence="3" id="KW-1185">Reference proteome</keyword>
<dbReference type="Proteomes" id="UP000008090">
    <property type="component" value="Segment"/>
</dbReference>
<protein>
    <submittedName>
        <fullName evidence="2">Putative phage-related protein</fullName>
    </submittedName>
</protein>
<dbReference type="GO" id="GO:0019068">
    <property type="term" value="P:virion assembly"/>
    <property type="evidence" value="ECO:0007669"/>
    <property type="project" value="InterPro"/>
</dbReference>
<name>Q6R4V2_9CAUD</name>
<dbReference type="InterPro" id="IPR006429">
    <property type="entry name" value="Phage_lambda_portal"/>
</dbReference>
<dbReference type="NCBIfam" id="TIGR01539">
    <property type="entry name" value="portal_lambda"/>
    <property type="match status" value="1"/>
</dbReference>
<reference evidence="2 3" key="1">
    <citation type="journal article" date="2009" name="Appl. Environ. Microbiol.">
        <title>Characterization of a new plasmid-like prophage in a pandemic Vibrio parahaemolyticus O3:K6 strain.</title>
        <authorList>
            <person name="Lan S.F."/>
            <person name="Huang C.H."/>
            <person name="Chang C.H."/>
            <person name="Liao W.C."/>
            <person name="Lin I.H."/>
            <person name="Jian W.N."/>
            <person name="Wu Y.G."/>
            <person name="Chen S.Y."/>
            <person name="Wong H.C."/>
        </authorList>
    </citation>
    <scope>NUCLEOTIDE SEQUENCE [LARGE SCALE GENOMIC DNA]</scope>
</reference>
<evidence type="ECO:0000256" key="1">
    <source>
        <dbReference type="SAM" id="MobiDB-lite"/>
    </source>
</evidence>
<proteinExistence type="predicted"/>
<dbReference type="OrthoDB" id="1524at10239"/>
<feature type="region of interest" description="Disordered" evidence="1">
    <location>
        <begin position="475"/>
        <end position="505"/>
    </location>
</feature>
<evidence type="ECO:0000313" key="2">
    <source>
        <dbReference type="EMBL" id="AAS38504.2"/>
    </source>
</evidence>
<accession>Q6R4V2</accession>
<organism evidence="2 3">
    <name type="scientific">Vibrio phage VP882</name>
    <dbReference type="NCBI Taxonomy" id="2913982"/>
    <lineage>
        <taxon>Viruses</taxon>
        <taxon>Duplodnaviria</taxon>
        <taxon>Heunggongvirae</taxon>
        <taxon>Uroviricota</taxon>
        <taxon>Caudoviricetes</taxon>
        <taxon>Hapunavirus</taxon>
        <taxon>Hapunavirus VP882</taxon>
    </lineage>
</organism>
<sequence>MKRAEKKPSLAQRMVNWAWYRYVEPQKNAARAFEAARRDRLGKAWLRRASRLSADEEIYADLASLVQRAREQSINNPYAKRFYQLLKNNVIGPKGMTFQSRVKRRNGKPDDRANTLIEGNWQQWIKKGNCDVTGRYHFVTLLHLWMETLARDGEVLVREHRGYPNKWGYALQILECDRLDLNYNADLQNGNRIRMSIELDAWERPVAYHLLVNHPGDNSYCYHYAGQTYERVPADEIIHTFVPWRPHQNRGIPWTHASMVELHHIGEYRKSEMIAAELGAKKVGFYEQDPEAYDQPPEDDQGEIVEEVEAGTYQLLPYGIRFKEHKIDHPHTNFGAFVKSSLRGVAAGMGPAYNRLAHDLEGVNFSSLRSGELDERDLYKLLQFFVVTELLERVAGNLISMSLLTQALPLNMVDIDRLSQYAFQPRGWDWVDPAKDSKAHSESIKNRTRSRSSIIRAAGDDPEDVFDEIAWEEQLMRDKGVNPTPPEQESKDATTDEEDDSASDD</sequence>
<dbReference type="KEGG" id="vg:5076248"/>